<gene>
    <name evidence="8" type="ORF">OVS_00970</name>
</gene>
<dbReference type="PIRSF" id="PIRSF000538">
    <property type="entry name" value="GlpK"/>
    <property type="match status" value="1"/>
</dbReference>
<evidence type="ECO:0000256" key="3">
    <source>
        <dbReference type="ARBA" id="ARBA00022741"/>
    </source>
</evidence>
<evidence type="ECO:0000256" key="4">
    <source>
        <dbReference type="ARBA" id="ARBA00022777"/>
    </source>
</evidence>
<dbReference type="InterPro" id="IPR043129">
    <property type="entry name" value="ATPase_NBD"/>
</dbReference>
<accession>A0ABM5P0B5</accession>
<keyword evidence="5" id="KW-0067">ATP-binding</keyword>
<proteinExistence type="inferred from homology"/>
<keyword evidence="4 8" id="KW-0418">Kinase</keyword>
<dbReference type="InterPro" id="IPR018484">
    <property type="entry name" value="FGGY_N"/>
</dbReference>
<dbReference type="Proteomes" id="UP000018745">
    <property type="component" value="Chromosome"/>
</dbReference>
<feature type="domain" description="Carbohydrate kinase FGGY C-terminal" evidence="7">
    <location>
        <begin position="204"/>
        <end position="394"/>
    </location>
</feature>
<dbReference type="SUPFAM" id="SSF53067">
    <property type="entry name" value="Actin-like ATPase domain"/>
    <property type="match status" value="2"/>
</dbReference>
<evidence type="ECO:0000313" key="8">
    <source>
        <dbReference type="EMBL" id="AHC39840.1"/>
    </source>
</evidence>
<reference evidence="8 9" key="1">
    <citation type="journal article" date="2014" name="Genome Announc.">
        <title>Complete Genome Sequence of Mycoplasma ovis Strain Michigan, a Hemoplasma of Sheep with Two Distinct 16S rRNA Genes.</title>
        <authorList>
            <person name="Deshuillers P.L."/>
            <person name="Santos A.P."/>
            <person name="do Nascimento N.C."/>
            <person name="Hampel J.A."/>
            <person name="Bergin I.L."/>
            <person name="Dyson M.C."/>
            <person name="Messick J.B."/>
        </authorList>
    </citation>
    <scope>NUCLEOTIDE SEQUENCE [LARGE SCALE GENOMIC DNA]</scope>
    <source>
        <strain evidence="8 9">Michigan</strain>
    </source>
</reference>
<protein>
    <submittedName>
        <fullName evidence="8">Glycerol kinase</fullName>
    </submittedName>
</protein>
<dbReference type="Pfam" id="PF02782">
    <property type="entry name" value="FGGY_C"/>
    <property type="match status" value="1"/>
</dbReference>
<feature type="domain" description="Carbohydrate kinase FGGY N-terminal" evidence="6">
    <location>
        <begin position="15"/>
        <end position="168"/>
    </location>
</feature>
<keyword evidence="3" id="KW-0547">Nucleotide-binding</keyword>
<dbReference type="PANTHER" id="PTHR10196:SF69">
    <property type="entry name" value="GLYCEROL KINASE"/>
    <property type="match status" value="1"/>
</dbReference>
<dbReference type="PANTHER" id="PTHR10196">
    <property type="entry name" value="SUGAR KINASE"/>
    <property type="match status" value="1"/>
</dbReference>
<comment type="similarity">
    <text evidence="1">Belongs to the FGGY kinase family.</text>
</comment>
<keyword evidence="9" id="KW-1185">Reference proteome</keyword>
<evidence type="ECO:0000259" key="7">
    <source>
        <dbReference type="Pfam" id="PF02782"/>
    </source>
</evidence>
<dbReference type="GO" id="GO:0016301">
    <property type="term" value="F:kinase activity"/>
    <property type="evidence" value="ECO:0007669"/>
    <property type="project" value="UniProtKB-KW"/>
</dbReference>
<dbReference type="InterPro" id="IPR000577">
    <property type="entry name" value="Carb_kinase_FGGY"/>
</dbReference>
<evidence type="ECO:0000256" key="2">
    <source>
        <dbReference type="ARBA" id="ARBA00022679"/>
    </source>
</evidence>
<dbReference type="Pfam" id="PF00370">
    <property type="entry name" value="FGGY_N"/>
    <property type="match status" value="1"/>
</dbReference>
<dbReference type="InterPro" id="IPR018485">
    <property type="entry name" value="FGGY_C"/>
</dbReference>
<evidence type="ECO:0000313" key="9">
    <source>
        <dbReference type="Proteomes" id="UP000018745"/>
    </source>
</evidence>
<dbReference type="Gene3D" id="3.30.420.40">
    <property type="match status" value="2"/>
</dbReference>
<dbReference type="EMBL" id="CP006935">
    <property type="protein sequence ID" value="AHC39840.1"/>
    <property type="molecule type" value="Genomic_DNA"/>
</dbReference>
<organism evidence="8 9">
    <name type="scientific">Mycoplasma ovis str. Michigan</name>
    <dbReference type="NCBI Taxonomy" id="1415773"/>
    <lineage>
        <taxon>Bacteria</taxon>
        <taxon>Bacillati</taxon>
        <taxon>Mycoplasmatota</taxon>
        <taxon>Mollicutes</taxon>
        <taxon>Mycoplasmataceae</taxon>
        <taxon>Mycoplasma</taxon>
    </lineage>
</organism>
<name>A0ABM5P0B5_9MOLU</name>
<evidence type="ECO:0000259" key="6">
    <source>
        <dbReference type="Pfam" id="PF00370"/>
    </source>
</evidence>
<sequence length="436" mass="49581">MKNQLSSFLSNLSSEDFPQYLSISTQRESVVVWDKNTFEPLSPIISWQDQRTDDYVSSLSQENIEHIRSKTGLWVSSYCSAPKFRYLVKEFIPRLNTEWLWGTLDCWLIYLLSGGKYFVSDYVSASRTALLNLQTLKWDGELCSFFEIPLDKLPKLCQNDHNIGSINLFGKHNLILKGVIGDQQGALYTTYKLRKEKDKLPVSLIYGTGTFLLQLLPSNKAFEEIHKSFPKNSPISISLAWVIDNKASYALELGISNSGKALEWLLRLMKLQAQDLDSVIDSNNIQLDSSPYFIPTLSSKFLLSTPENFDSSIFNLSYETSEKDLIVSFLESMSFSVKVVMNLLLFDREKNYIVAGGGMSKNNFFLELQSSCLDCPMTIYQSEHLSGLGSALLSFSDSSSEISLEHKTITPKSNYSKFLGKRFEIWKDKLDLCQVH</sequence>
<keyword evidence="2" id="KW-0808">Transferase</keyword>
<evidence type="ECO:0000256" key="5">
    <source>
        <dbReference type="ARBA" id="ARBA00022840"/>
    </source>
</evidence>
<evidence type="ECO:0000256" key="1">
    <source>
        <dbReference type="ARBA" id="ARBA00009156"/>
    </source>
</evidence>